<gene>
    <name evidence="3" type="ORF">SP5_060_00160</name>
</gene>
<dbReference type="Proteomes" id="UP000032305">
    <property type="component" value="Unassembled WGS sequence"/>
</dbReference>
<evidence type="ECO:0008006" key="5">
    <source>
        <dbReference type="Google" id="ProtNLM"/>
    </source>
</evidence>
<keyword evidence="1" id="KW-0233">DNA recombination</keyword>
<dbReference type="OrthoDB" id="9784724at2"/>
<reference evidence="3 4" key="1">
    <citation type="submission" date="2014-11" db="EMBL/GenBank/DDBJ databases">
        <title>Whole genome shotgun sequence of Sphingomonas parapaucimobilis NBRC 15100.</title>
        <authorList>
            <person name="Katano-Makiyama Y."/>
            <person name="Hosoyama A."/>
            <person name="Hashimoto M."/>
            <person name="Hosoyama Y."/>
            <person name="Noguchi M."/>
            <person name="Numata M."/>
            <person name="Tsuchikane K."/>
            <person name="Hirakata S."/>
            <person name="Uohara A."/>
            <person name="Shimodaira J."/>
            <person name="Ohji S."/>
            <person name="Ichikawa N."/>
            <person name="Kimura A."/>
            <person name="Yamazoe A."/>
            <person name="Fujita N."/>
        </authorList>
    </citation>
    <scope>NUCLEOTIDE SEQUENCE [LARGE SCALE GENOMIC DNA]</scope>
    <source>
        <strain evidence="3 4">NBRC 15100</strain>
    </source>
</reference>
<evidence type="ECO:0000313" key="3">
    <source>
        <dbReference type="EMBL" id="GAM01311.1"/>
    </source>
</evidence>
<dbReference type="Gene3D" id="1.10.443.10">
    <property type="entry name" value="Intergrase catalytic core"/>
    <property type="match status" value="1"/>
</dbReference>
<evidence type="ECO:0000256" key="2">
    <source>
        <dbReference type="SAM" id="MobiDB-lite"/>
    </source>
</evidence>
<evidence type="ECO:0000313" key="4">
    <source>
        <dbReference type="Proteomes" id="UP000032305"/>
    </source>
</evidence>
<comment type="caution">
    <text evidence="3">The sequence shown here is derived from an EMBL/GenBank/DDBJ whole genome shotgun (WGS) entry which is preliminary data.</text>
</comment>
<accession>A0A0A1W886</accession>
<name>A0A0A1W886_9SPHN</name>
<dbReference type="RefSeq" id="WP_042487799.1">
    <property type="nucleotide sequence ID" value="NZ_BBPI01000060.1"/>
</dbReference>
<feature type="region of interest" description="Disordered" evidence="2">
    <location>
        <begin position="633"/>
        <end position="657"/>
    </location>
</feature>
<evidence type="ECO:0000256" key="1">
    <source>
        <dbReference type="ARBA" id="ARBA00023172"/>
    </source>
</evidence>
<dbReference type="EMBL" id="BBPI01000060">
    <property type="protein sequence ID" value="GAM01311.1"/>
    <property type="molecule type" value="Genomic_DNA"/>
</dbReference>
<dbReference type="InterPro" id="IPR011010">
    <property type="entry name" value="DNA_brk_join_enz"/>
</dbReference>
<dbReference type="SUPFAM" id="SSF56349">
    <property type="entry name" value="DNA breaking-rejoining enzymes"/>
    <property type="match status" value="1"/>
</dbReference>
<dbReference type="GO" id="GO:0003677">
    <property type="term" value="F:DNA binding"/>
    <property type="evidence" value="ECO:0007669"/>
    <property type="project" value="InterPro"/>
</dbReference>
<proteinExistence type="predicted"/>
<sequence length="657" mass="74375">MASLQHVYRRGHIFWWRRVHSSFHNAPIDVRLSLGTPDRLQARNRGAVLTASYDRVVTMLNEHVRANRELTERELQAIAKAMYEERLAEVCTEQRATPYDAEHHSAANRAFVDYFQRLTLQGGHMSFLPDEQRKLEAEGWDAQRIADLQTIIALRENKGVSPIRRDEIDRHLAAAGFSIDDRLRWLVELALYPTYRDVYADAEQQLRTLVQPVDATASPPPPQSVPAPANDISPQVSAGISGVPDDWMHCGPVEAAERMIAETPRLLEHRRDGKRARDSVGEQTLRQIRWAATLLQKSLPAGTPLWKVTKADILELDGHFDNLPIHYGKSPRDRVLEQTLDEAVALAAEDVADGKLNMDDIGFSTGTTNKHFNKLAQIHAFMRTHVDAAPAIDFALFTVAIDADEREARKRYTREQGEALFKLPPWTGCEGTGERLEAGKTVVHDGLFFVLLLVWYTGARREELCKLMLDDVEHRHGIHYLLIRATETGRVKNKSARRVVVIADELVRLGFLRYVEAMRAAGERLLFPELVPGGNTKRKLGDVFYKLWWMYIAPMVPDLKRGQAMHSARHMVSDELKDQEVFLEFRNDHLGHRGKGGEGETRYPAAASLQKLKSVVEKIPVVTGHLPDQSKINLLPVGLRQPRPTRGKDRDREETGA</sequence>
<feature type="compositionally biased region" description="Basic and acidic residues" evidence="2">
    <location>
        <begin position="646"/>
        <end position="657"/>
    </location>
</feature>
<dbReference type="GO" id="GO:0006310">
    <property type="term" value="P:DNA recombination"/>
    <property type="evidence" value="ECO:0007669"/>
    <property type="project" value="UniProtKB-KW"/>
</dbReference>
<feature type="region of interest" description="Disordered" evidence="2">
    <location>
        <begin position="213"/>
        <end position="238"/>
    </location>
</feature>
<dbReference type="eggNOG" id="COG0582">
    <property type="taxonomic scope" value="Bacteria"/>
</dbReference>
<dbReference type="InterPro" id="IPR013762">
    <property type="entry name" value="Integrase-like_cat_sf"/>
</dbReference>
<keyword evidence="4" id="KW-1185">Reference proteome</keyword>
<dbReference type="AlphaFoldDB" id="A0A0A1W886"/>
<protein>
    <recommendedName>
        <fullName evidence="5">Tyr recombinase domain-containing protein</fullName>
    </recommendedName>
</protein>
<organism evidence="3 4">
    <name type="scientific">Sphingomonas parapaucimobilis NBRC 15100</name>
    <dbReference type="NCBI Taxonomy" id="1219049"/>
    <lineage>
        <taxon>Bacteria</taxon>
        <taxon>Pseudomonadati</taxon>
        <taxon>Pseudomonadota</taxon>
        <taxon>Alphaproteobacteria</taxon>
        <taxon>Sphingomonadales</taxon>
        <taxon>Sphingomonadaceae</taxon>
        <taxon>Sphingomonas</taxon>
    </lineage>
</organism>
<dbReference type="GO" id="GO:0015074">
    <property type="term" value="P:DNA integration"/>
    <property type="evidence" value="ECO:0007669"/>
    <property type="project" value="InterPro"/>
</dbReference>